<protein>
    <submittedName>
        <fullName evidence="1">Uncharacterized protein</fullName>
    </submittedName>
</protein>
<name>A0A9Q1J8V9_SYNKA</name>
<gene>
    <name evidence="1" type="ORF">SKAU_G00053560</name>
</gene>
<organism evidence="1 2">
    <name type="scientific">Synaphobranchus kaupii</name>
    <name type="common">Kaup's arrowtooth eel</name>
    <dbReference type="NCBI Taxonomy" id="118154"/>
    <lineage>
        <taxon>Eukaryota</taxon>
        <taxon>Metazoa</taxon>
        <taxon>Chordata</taxon>
        <taxon>Craniata</taxon>
        <taxon>Vertebrata</taxon>
        <taxon>Euteleostomi</taxon>
        <taxon>Actinopterygii</taxon>
        <taxon>Neopterygii</taxon>
        <taxon>Teleostei</taxon>
        <taxon>Anguilliformes</taxon>
        <taxon>Synaphobranchidae</taxon>
        <taxon>Synaphobranchus</taxon>
    </lineage>
</organism>
<comment type="caution">
    <text evidence="1">The sequence shown here is derived from an EMBL/GenBank/DDBJ whole genome shotgun (WGS) entry which is preliminary data.</text>
</comment>
<accession>A0A9Q1J8V9</accession>
<dbReference type="AlphaFoldDB" id="A0A9Q1J8V9"/>
<sequence>MTADSMIRNSKVLACRKGANDRAFAMVDTDSPRWARTLRARRLYPFYVKTVTWRLRSAFCLHSGCKLARMQWSECCWGSRQSVPKYFPR</sequence>
<dbReference type="Proteomes" id="UP001152622">
    <property type="component" value="Chromosome 2"/>
</dbReference>
<proteinExistence type="predicted"/>
<evidence type="ECO:0000313" key="2">
    <source>
        <dbReference type="Proteomes" id="UP001152622"/>
    </source>
</evidence>
<reference evidence="1" key="1">
    <citation type="journal article" date="2023" name="Science">
        <title>Genome structures resolve the early diversification of teleost fishes.</title>
        <authorList>
            <person name="Parey E."/>
            <person name="Louis A."/>
            <person name="Montfort J."/>
            <person name="Bouchez O."/>
            <person name="Roques C."/>
            <person name="Iampietro C."/>
            <person name="Lluch J."/>
            <person name="Castinel A."/>
            <person name="Donnadieu C."/>
            <person name="Desvignes T."/>
            <person name="Floi Bucao C."/>
            <person name="Jouanno E."/>
            <person name="Wen M."/>
            <person name="Mejri S."/>
            <person name="Dirks R."/>
            <person name="Jansen H."/>
            <person name="Henkel C."/>
            <person name="Chen W.J."/>
            <person name="Zahm M."/>
            <person name="Cabau C."/>
            <person name="Klopp C."/>
            <person name="Thompson A.W."/>
            <person name="Robinson-Rechavi M."/>
            <person name="Braasch I."/>
            <person name="Lecointre G."/>
            <person name="Bobe J."/>
            <person name="Postlethwait J.H."/>
            <person name="Berthelot C."/>
            <person name="Roest Crollius H."/>
            <person name="Guiguen Y."/>
        </authorList>
    </citation>
    <scope>NUCLEOTIDE SEQUENCE</scope>
    <source>
        <strain evidence="1">WJC10195</strain>
    </source>
</reference>
<dbReference type="EMBL" id="JAINUF010000002">
    <property type="protein sequence ID" value="KAJ8374776.1"/>
    <property type="molecule type" value="Genomic_DNA"/>
</dbReference>
<evidence type="ECO:0000313" key="1">
    <source>
        <dbReference type="EMBL" id="KAJ8374776.1"/>
    </source>
</evidence>
<keyword evidence="2" id="KW-1185">Reference proteome</keyword>